<dbReference type="GO" id="GO:0003677">
    <property type="term" value="F:DNA binding"/>
    <property type="evidence" value="ECO:0007669"/>
    <property type="project" value="UniProtKB-KW"/>
</dbReference>
<dbReference type="AlphaFoldDB" id="A0AAE3LP09"/>
<dbReference type="Proteomes" id="UP001209318">
    <property type="component" value="Unassembled WGS sequence"/>
</dbReference>
<evidence type="ECO:0000313" key="5">
    <source>
        <dbReference type="EMBL" id="MCU9614427.1"/>
    </source>
</evidence>
<keyword evidence="6" id="KW-1185">Reference proteome</keyword>
<dbReference type="RefSeq" id="WP_263073702.1">
    <property type="nucleotide sequence ID" value="NZ_JAOUSF010000004.1"/>
</dbReference>
<dbReference type="Pfam" id="PF13463">
    <property type="entry name" value="HTH_27"/>
    <property type="match status" value="1"/>
</dbReference>
<evidence type="ECO:0000256" key="1">
    <source>
        <dbReference type="ARBA" id="ARBA00023015"/>
    </source>
</evidence>
<dbReference type="GO" id="GO:0003700">
    <property type="term" value="F:DNA-binding transcription factor activity"/>
    <property type="evidence" value="ECO:0007669"/>
    <property type="project" value="InterPro"/>
</dbReference>
<proteinExistence type="predicted"/>
<evidence type="ECO:0000256" key="3">
    <source>
        <dbReference type="ARBA" id="ARBA00023163"/>
    </source>
</evidence>
<dbReference type="InterPro" id="IPR036390">
    <property type="entry name" value="WH_DNA-bd_sf"/>
</dbReference>
<dbReference type="InterPro" id="IPR039422">
    <property type="entry name" value="MarR/SlyA-like"/>
</dbReference>
<evidence type="ECO:0000259" key="4">
    <source>
        <dbReference type="PROSITE" id="PS50995"/>
    </source>
</evidence>
<dbReference type="Gene3D" id="1.10.10.10">
    <property type="entry name" value="Winged helix-like DNA-binding domain superfamily/Winged helix DNA-binding domain"/>
    <property type="match status" value="1"/>
</dbReference>
<protein>
    <submittedName>
        <fullName evidence="5">MarR family transcriptional regulator</fullName>
    </submittedName>
</protein>
<comment type="caution">
    <text evidence="5">The sequence shown here is derived from an EMBL/GenBank/DDBJ whole genome shotgun (WGS) entry which is preliminary data.</text>
</comment>
<dbReference type="SMART" id="SM00347">
    <property type="entry name" value="HTH_MARR"/>
    <property type="match status" value="1"/>
</dbReference>
<reference evidence="5" key="1">
    <citation type="submission" date="2022-10" db="EMBL/GenBank/DDBJ databases">
        <title>Description of Fervidibacillus gen. nov. in the family Fervidibacillaceae fam. nov. with two species, Fervidibacillus albus sp. nov., and Fervidibacillus halotolerans sp. nov., isolated from tidal flat sediments.</title>
        <authorList>
            <person name="Kwon K.K."/>
            <person name="Yang S.-H."/>
        </authorList>
    </citation>
    <scope>NUCLEOTIDE SEQUENCE</scope>
    <source>
        <strain evidence="5">JCM 19140</strain>
    </source>
</reference>
<dbReference type="PRINTS" id="PR00598">
    <property type="entry name" value="HTHMARR"/>
</dbReference>
<dbReference type="EMBL" id="JAOUSF010000004">
    <property type="protein sequence ID" value="MCU9614427.1"/>
    <property type="molecule type" value="Genomic_DNA"/>
</dbReference>
<keyword evidence="2" id="KW-0238">DNA-binding</keyword>
<dbReference type="PANTHER" id="PTHR33164:SF64">
    <property type="entry name" value="TRANSCRIPTIONAL REGULATOR SLYA"/>
    <property type="match status" value="1"/>
</dbReference>
<dbReference type="SUPFAM" id="SSF46785">
    <property type="entry name" value="Winged helix' DNA-binding domain"/>
    <property type="match status" value="1"/>
</dbReference>
<dbReference type="PANTHER" id="PTHR33164">
    <property type="entry name" value="TRANSCRIPTIONAL REGULATOR, MARR FAMILY"/>
    <property type="match status" value="1"/>
</dbReference>
<dbReference type="InterPro" id="IPR036388">
    <property type="entry name" value="WH-like_DNA-bd_sf"/>
</dbReference>
<sequence>MEGFFRRFIKLYRPLISQLNHLLSDYNLSYSHWQIIYFIKEYGPSTLVEIANYYHVEKPSITRNVHRLEENSLVIQIPGKDKREKIIQLTNTGEEIYQACRKKITALEMQIMEGIPEEQQQAVFEMLPKVRNNILKKEGHNE</sequence>
<evidence type="ECO:0000313" key="6">
    <source>
        <dbReference type="Proteomes" id="UP001209318"/>
    </source>
</evidence>
<name>A0AAE3LP09_9BACI</name>
<dbReference type="InterPro" id="IPR000835">
    <property type="entry name" value="HTH_MarR-typ"/>
</dbReference>
<keyword evidence="1" id="KW-0805">Transcription regulation</keyword>
<evidence type="ECO:0000256" key="2">
    <source>
        <dbReference type="ARBA" id="ARBA00023125"/>
    </source>
</evidence>
<feature type="domain" description="HTH marR-type" evidence="4">
    <location>
        <begin position="1"/>
        <end position="132"/>
    </location>
</feature>
<dbReference type="GO" id="GO:0006950">
    <property type="term" value="P:response to stress"/>
    <property type="evidence" value="ECO:0007669"/>
    <property type="project" value="TreeGrafter"/>
</dbReference>
<dbReference type="PROSITE" id="PS50995">
    <property type="entry name" value="HTH_MARR_2"/>
    <property type="match status" value="1"/>
</dbReference>
<accession>A0AAE3LP09</accession>
<keyword evidence="3" id="KW-0804">Transcription</keyword>
<organism evidence="5 6">
    <name type="scientific">Perspicuibacillus lycopersici</name>
    <dbReference type="NCBI Taxonomy" id="1325689"/>
    <lineage>
        <taxon>Bacteria</taxon>
        <taxon>Bacillati</taxon>
        <taxon>Bacillota</taxon>
        <taxon>Bacilli</taxon>
        <taxon>Bacillales</taxon>
        <taxon>Bacillaceae</taxon>
        <taxon>Perspicuibacillus</taxon>
    </lineage>
</organism>
<gene>
    <name evidence="5" type="ORF">OEV98_12855</name>
</gene>